<comment type="similarity">
    <text evidence="2">Belongs to the ADIPOR family.</text>
</comment>
<feature type="transmembrane region" description="Helical" evidence="8">
    <location>
        <begin position="229"/>
        <end position="248"/>
    </location>
</feature>
<dbReference type="PANTHER" id="PTHR20855:SF15">
    <property type="entry name" value="PROGESTIN AND ADIPOQ RECEPTOR FAMILY MEMBER 3"/>
    <property type="match status" value="1"/>
</dbReference>
<feature type="transmembrane region" description="Helical" evidence="8">
    <location>
        <begin position="134"/>
        <end position="156"/>
    </location>
</feature>
<sequence length="341" mass="39037">MKIKKNANEECINAADTIEVFKPRKDKERLSDSDSDEAEAQTRRPGSSDPPSHSPSTITLLSYHEAPIHLRFNPYILSGYRGYLSTKMCIESIFWMTNETINIWSHIFGWMLFLALTMYDLFLLNLQASVFDKFIVGLLLCCFQICMVTSTLYHVFSCKSERHFHNFLCFDLFGIALSLLAIYLTGVYYAFWCHKEWQYFYLATVFVIFIACMIMQIPRLNVDPNLKMIMFVCWAAYGVVPTVHWALIMNPIVSVSHVNNLLGGVWCCANCSLGSYYGRLGEPHCLYVAPACGRNVRHLRSGVPHLHYPVSRVFLQGQSRLHRVLPPVVAFLCRTRSVSLA</sequence>
<feature type="binding site" evidence="6">
    <location>
        <position position="154"/>
    </location>
    <ligand>
        <name>Zn(2+)</name>
        <dbReference type="ChEBI" id="CHEBI:29105"/>
    </ligand>
</feature>
<keyword evidence="5 8" id="KW-0472">Membrane</keyword>
<evidence type="ECO:0000256" key="5">
    <source>
        <dbReference type="ARBA" id="ARBA00023136"/>
    </source>
</evidence>
<evidence type="ECO:0000256" key="1">
    <source>
        <dbReference type="ARBA" id="ARBA00004141"/>
    </source>
</evidence>
<dbReference type="GO" id="GO:0038023">
    <property type="term" value="F:signaling receptor activity"/>
    <property type="evidence" value="ECO:0007669"/>
    <property type="project" value="TreeGrafter"/>
</dbReference>
<keyword evidence="9" id="KW-0675">Receptor</keyword>
<proteinExistence type="inferred from homology"/>
<accession>A0A8D8M094</accession>
<dbReference type="AlphaFoldDB" id="A0A8D8M094"/>
<organism evidence="9">
    <name type="scientific">Cacopsylla melanoneura</name>
    <dbReference type="NCBI Taxonomy" id="428564"/>
    <lineage>
        <taxon>Eukaryota</taxon>
        <taxon>Metazoa</taxon>
        <taxon>Ecdysozoa</taxon>
        <taxon>Arthropoda</taxon>
        <taxon>Hexapoda</taxon>
        <taxon>Insecta</taxon>
        <taxon>Pterygota</taxon>
        <taxon>Neoptera</taxon>
        <taxon>Paraneoptera</taxon>
        <taxon>Hemiptera</taxon>
        <taxon>Sternorrhyncha</taxon>
        <taxon>Psylloidea</taxon>
        <taxon>Psyllidae</taxon>
        <taxon>Psyllinae</taxon>
        <taxon>Cacopsylla</taxon>
    </lineage>
</organism>
<feature type="transmembrane region" description="Helical" evidence="8">
    <location>
        <begin position="168"/>
        <end position="191"/>
    </location>
</feature>
<dbReference type="EMBL" id="HBUF01041633">
    <property type="protein sequence ID" value="CAG6618283.1"/>
    <property type="molecule type" value="Transcribed_RNA"/>
</dbReference>
<keyword evidence="4 8" id="KW-1133">Transmembrane helix</keyword>
<feature type="transmembrane region" description="Helical" evidence="8">
    <location>
        <begin position="103"/>
        <end position="122"/>
    </location>
</feature>
<evidence type="ECO:0000256" key="2">
    <source>
        <dbReference type="ARBA" id="ARBA00007018"/>
    </source>
</evidence>
<keyword evidence="6" id="KW-0479">Metal-binding</keyword>
<evidence type="ECO:0000256" key="4">
    <source>
        <dbReference type="ARBA" id="ARBA00022989"/>
    </source>
</evidence>
<evidence type="ECO:0000256" key="7">
    <source>
        <dbReference type="SAM" id="MobiDB-lite"/>
    </source>
</evidence>
<name>A0A8D8M094_9HEMI</name>
<comment type="subcellular location">
    <subcellularLocation>
        <location evidence="1">Membrane</location>
        <topology evidence="1">Multi-pass membrane protein</topology>
    </subcellularLocation>
</comment>
<feature type="region of interest" description="Disordered" evidence="7">
    <location>
        <begin position="23"/>
        <end position="56"/>
    </location>
</feature>
<evidence type="ECO:0000313" key="9">
    <source>
        <dbReference type="EMBL" id="CAG6618283.1"/>
    </source>
</evidence>
<dbReference type="PANTHER" id="PTHR20855">
    <property type="entry name" value="ADIPOR/PROGESTIN RECEPTOR-RELATED"/>
    <property type="match status" value="1"/>
</dbReference>
<evidence type="ECO:0000256" key="8">
    <source>
        <dbReference type="SAM" id="Phobius"/>
    </source>
</evidence>
<protein>
    <submittedName>
        <fullName evidence="9">Progestin and adipoQ receptor family member 3</fullName>
    </submittedName>
</protein>
<keyword evidence="3 8" id="KW-0812">Transmembrane</keyword>
<dbReference type="GO" id="GO:0016020">
    <property type="term" value="C:membrane"/>
    <property type="evidence" value="ECO:0007669"/>
    <property type="project" value="UniProtKB-SubCell"/>
</dbReference>
<evidence type="ECO:0000256" key="3">
    <source>
        <dbReference type="ARBA" id="ARBA00022692"/>
    </source>
</evidence>
<reference evidence="9" key="1">
    <citation type="submission" date="2021-05" db="EMBL/GenBank/DDBJ databases">
        <authorList>
            <person name="Alioto T."/>
            <person name="Alioto T."/>
            <person name="Gomez Garrido J."/>
        </authorList>
    </citation>
    <scope>NUCLEOTIDE SEQUENCE</scope>
</reference>
<dbReference type="GO" id="GO:0046872">
    <property type="term" value="F:metal ion binding"/>
    <property type="evidence" value="ECO:0007669"/>
    <property type="project" value="UniProtKB-KW"/>
</dbReference>
<feature type="transmembrane region" description="Helical" evidence="8">
    <location>
        <begin position="197"/>
        <end position="217"/>
    </location>
</feature>
<feature type="compositionally biased region" description="Low complexity" evidence="7">
    <location>
        <begin position="45"/>
        <end position="56"/>
    </location>
</feature>
<evidence type="ECO:0000256" key="6">
    <source>
        <dbReference type="PIRSR" id="PIRSR604254-1"/>
    </source>
</evidence>
<feature type="compositionally biased region" description="Basic and acidic residues" evidence="7">
    <location>
        <begin position="23"/>
        <end position="32"/>
    </location>
</feature>
<keyword evidence="6" id="KW-0862">Zinc</keyword>
<dbReference type="InterPro" id="IPR004254">
    <property type="entry name" value="AdipoR/HlyIII-related"/>
</dbReference>
<dbReference type="Pfam" id="PF03006">
    <property type="entry name" value="HlyIII"/>
    <property type="match status" value="1"/>
</dbReference>